<dbReference type="RefSeq" id="WP_156599436.1">
    <property type="nucleotide sequence ID" value="NZ_CACRTW010000021.1"/>
</dbReference>
<sequence length="63" mass="7124">MADEVTDFDHNDAAMQDLDALSELDSLFEEDERLKQAENNVLTQNLTGFANCFPDWDLHPPVA</sequence>
<reference evidence="1" key="1">
    <citation type="submission" date="2019-11" db="EMBL/GenBank/DDBJ databases">
        <authorList>
            <person name="Feng L."/>
        </authorList>
    </citation>
    <scope>NUCLEOTIDE SEQUENCE</scope>
    <source>
        <strain evidence="1">CaerofaciensLFYP39</strain>
    </source>
</reference>
<dbReference type="AlphaFoldDB" id="A0A6N3C5R9"/>
<accession>A0A6N3C5R9</accession>
<organism evidence="1">
    <name type="scientific">Collinsella aerofaciens</name>
    <dbReference type="NCBI Taxonomy" id="74426"/>
    <lineage>
        <taxon>Bacteria</taxon>
        <taxon>Bacillati</taxon>
        <taxon>Actinomycetota</taxon>
        <taxon>Coriobacteriia</taxon>
        <taxon>Coriobacteriales</taxon>
        <taxon>Coriobacteriaceae</taxon>
        <taxon>Collinsella</taxon>
    </lineage>
</organism>
<evidence type="ECO:0000313" key="1">
    <source>
        <dbReference type="EMBL" id="VYU09137.1"/>
    </source>
</evidence>
<gene>
    <name evidence="1" type="ORF">CALFYP39_01402</name>
</gene>
<protein>
    <submittedName>
        <fullName evidence="1">Uncharacterized protein</fullName>
    </submittedName>
</protein>
<name>A0A6N3C5R9_9ACTN</name>
<dbReference type="EMBL" id="CACRTW010000021">
    <property type="protein sequence ID" value="VYU09137.1"/>
    <property type="molecule type" value="Genomic_DNA"/>
</dbReference>
<proteinExistence type="predicted"/>